<reference evidence="4" key="1">
    <citation type="journal article" date="2002" name="Science">
        <title>The draft genome of Ciona intestinalis: insights into chordate and vertebrate origins.</title>
        <authorList>
            <person name="Dehal P."/>
            <person name="Satou Y."/>
            <person name="Campbell R.K."/>
            <person name="Chapman J."/>
            <person name="Degnan B."/>
            <person name="De Tomaso A."/>
            <person name="Davidson B."/>
            <person name="Di Gregorio A."/>
            <person name="Gelpke M."/>
            <person name="Goodstein D.M."/>
            <person name="Harafuji N."/>
            <person name="Hastings K.E."/>
            <person name="Ho I."/>
            <person name="Hotta K."/>
            <person name="Huang W."/>
            <person name="Kawashima T."/>
            <person name="Lemaire P."/>
            <person name="Martinez D."/>
            <person name="Meinertzhagen I.A."/>
            <person name="Necula S."/>
            <person name="Nonaka M."/>
            <person name="Putnam N."/>
            <person name="Rash S."/>
            <person name="Saiga H."/>
            <person name="Satake M."/>
            <person name="Terry A."/>
            <person name="Yamada L."/>
            <person name="Wang H.G."/>
            <person name="Awazu S."/>
            <person name="Azumi K."/>
            <person name="Boore J."/>
            <person name="Branno M."/>
            <person name="Chin-Bow S."/>
            <person name="DeSantis R."/>
            <person name="Doyle S."/>
            <person name="Francino P."/>
            <person name="Keys D.N."/>
            <person name="Haga S."/>
            <person name="Hayashi H."/>
            <person name="Hino K."/>
            <person name="Imai K.S."/>
            <person name="Inaba K."/>
            <person name="Kano S."/>
            <person name="Kobayashi K."/>
            <person name="Kobayashi M."/>
            <person name="Lee B.I."/>
            <person name="Makabe K.W."/>
            <person name="Manohar C."/>
            <person name="Matassi G."/>
            <person name="Medina M."/>
            <person name="Mochizuki Y."/>
            <person name="Mount S."/>
            <person name="Morishita T."/>
            <person name="Miura S."/>
            <person name="Nakayama A."/>
            <person name="Nishizaka S."/>
            <person name="Nomoto H."/>
            <person name="Ohta F."/>
            <person name="Oishi K."/>
            <person name="Rigoutsos I."/>
            <person name="Sano M."/>
            <person name="Sasaki A."/>
            <person name="Sasakura Y."/>
            <person name="Shoguchi E."/>
            <person name="Shin-i T."/>
            <person name="Spagnuolo A."/>
            <person name="Stainier D."/>
            <person name="Suzuki M.M."/>
            <person name="Tassy O."/>
            <person name="Takatori N."/>
            <person name="Tokuoka M."/>
            <person name="Yagi K."/>
            <person name="Yoshizaki F."/>
            <person name="Wada S."/>
            <person name="Zhang C."/>
            <person name="Hyatt P.D."/>
            <person name="Larimer F."/>
            <person name="Detter C."/>
            <person name="Doggett N."/>
            <person name="Glavina T."/>
            <person name="Hawkins T."/>
            <person name="Richardson P."/>
            <person name="Lucas S."/>
            <person name="Kohara Y."/>
            <person name="Levine M."/>
            <person name="Satoh N."/>
            <person name="Rokhsar D.S."/>
        </authorList>
    </citation>
    <scope>NUCLEOTIDE SEQUENCE [LARGE SCALE GENOMIC DNA]</scope>
</reference>
<dbReference type="OMA" id="TINSDLC"/>
<dbReference type="Ensembl" id="ENSCINT00000013016.3">
    <property type="protein sequence ID" value="ENSCINP00000013016.3"/>
    <property type="gene ID" value="ENSCING00000006321.3"/>
</dbReference>
<dbReference type="InterPro" id="IPR016024">
    <property type="entry name" value="ARM-type_fold"/>
</dbReference>
<dbReference type="SUPFAM" id="SSF48371">
    <property type="entry name" value="ARM repeat"/>
    <property type="match status" value="2"/>
</dbReference>
<sequence>MQNTEDKQIPVVAYIITDDEGLKLRPVELTRVVRLLSDPHSSQLFERHVHALNRITLKYEYGFLIRDLVHVFKILNICADRVAQHTCYVQPMCKLLHICGLSYLTEKMSDESAYSQIVIESVSQMGYLMRVPNSSVRSALADALISLYCNPPTSQDVYQDLKPASHEYNIRMVESSDVAETLVKSLSLFHNNLEIQLKILRVLQKLSCSSAVNCDKMLQSEAAYRICCEMNSPDPSGYLLFISVEIIWNLLELGGDEVTKQLANLQCVNALKEAFRELMISGCSNYEKQLRNDLLVITTLLCQNPSAPIVESGFAKQIVLFATFSEVKSYNPLLRNLKLTQSHEDFELKKMLINLLEILSKDHAALQILSDGKVLLSLFHYVKSDDGKVKPRDWSPAQFEELQLHAMSALNKLSVLLIDDYMICQGNTRLLLLLEWCLGKEPFTGHGNSFHGSGGRGNKKAQMRQCLRLLLAVVSNSNEIASKDLCDQGILNQLLDVLENFFSTDCDNAIDIELQCDILYILSRLCENDIHRKELFGGQGVDILIQYLKANPAKLSSGLGHHRLMLASVDATWCCAIGCFSTEDLLLEKGGVFYLIDLLQSCPRNMHNLILGCLLELCENPKTIAHIHTWRGMSDITAPHLLIQLWREEEKSMGVLRDETGCIVDITAPIAGAMQREQVVVPQSATALSSSIVDVSENLRAKIYALFAKLGFSDLPGLTTQDYVALAVIEKYLDFKLGEVWLEISSELQVENVVATSPDQEALETINRAASERAKGVAMLQTELLEAEKQQDLHEEKLFYAEVKENHKQQKNTISRWEDFVKRTSDHNHLVDCKNQQQKSIESSKTKPRQGNTTKKLSTTFHDTTSKNLNTTTFQGRHVTVESTPAELTGERAQLLG</sequence>
<dbReference type="GO" id="GO:0097225">
    <property type="term" value="C:sperm midpiece"/>
    <property type="evidence" value="ECO:0000318"/>
    <property type="project" value="GO_Central"/>
</dbReference>
<proteinExistence type="predicted"/>
<dbReference type="Pfam" id="PF21049">
    <property type="entry name" value="CFA69_ARM_rpt"/>
    <property type="match status" value="1"/>
</dbReference>
<feature type="compositionally biased region" description="Polar residues" evidence="1">
    <location>
        <begin position="834"/>
        <end position="857"/>
    </location>
</feature>
<feature type="region of interest" description="Disordered" evidence="1">
    <location>
        <begin position="833"/>
        <end position="857"/>
    </location>
</feature>
<dbReference type="InParanoid" id="F6Q427"/>
<keyword evidence="4" id="KW-1185">Reference proteome</keyword>
<dbReference type="InterPro" id="IPR048732">
    <property type="entry name" value="CFA69"/>
</dbReference>
<organism evidence="3 4">
    <name type="scientific">Ciona intestinalis</name>
    <name type="common">Transparent sea squirt</name>
    <name type="synonym">Ascidia intestinalis</name>
    <dbReference type="NCBI Taxonomy" id="7719"/>
    <lineage>
        <taxon>Eukaryota</taxon>
        <taxon>Metazoa</taxon>
        <taxon>Chordata</taxon>
        <taxon>Tunicata</taxon>
        <taxon>Ascidiacea</taxon>
        <taxon>Phlebobranchia</taxon>
        <taxon>Cionidae</taxon>
        <taxon>Ciona</taxon>
    </lineage>
</organism>
<accession>F6Q427</accession>
<protein>
    <recommendedName>
        <fullName evidence="2">Cilia- and flagella-associated protein 69 ARM repeats domain-containing protein</fullName>
    </recommendedName>
</protein>
<evidence type="ECO:0000259" key="2">
    <source>
        <dbReference type="Pfam" id="PF21049"/>
    </source>
</evidence>
<reference evidence="3" key="4">
    <citation type="submission" date="2025-09" db="UniProtKB">
        <authorList>
            <consortium name="Ensembl"/>
        </authorList>
    </citation>
    <scope>IDENTIFICATION</scope>
</reference>
<dbReference type="InterPro" id="IPR048733">
    <property type="entry name" value="CFA69_ARM_dom"/>
</dbReference>
<name>F6Q427_CIOIN</name>
<dbReference type="GO" id="GO:0097730">
    <property type="term" value="C:non-motile cilium"/>
    <property type="evidence" value="ECO:0000318"/>
    <property type="project" value="GO_Central"/>
</dbReference>
<evidence type="ECO:0000256" key="1">
    <source>
        <dbReference type="SAM" id="MobiDB-lite"/>
    </source>
</evidence>
<evidence type="ECO:0000313" key="4">
    <source>
        <dbReference type="Proteomes" id="UP000008144"/>
    </source>
</evidence>
<feature type="domain" description="Cilia- and flagella-associated protein 69 ARM repeats" evidence="2">
    <location>
        <begin position="27"/>
        <end position="744"/>
    </location>
</feature>
<dbReference type="AlphaFoldDB" id="F6Q427"/>
<evidence type="ECO:0000313" key="3">
    <source>
        <dbReference type="Ensembl" id="ENSCINP00000013016.3"/>
    </source>
</evidence>
<dbReference type="GeneTree" id="ENSGT00390000014274"/>
<dbReference type="EMBL" id="EAAA01002090">
    <property type="status" value="NOT_ANNOTATED_CDS"/>
    <property type="molecule type" value="Genomic_DNA"/>
</dbReference>
<dbReference type="PANTHER" id="PTHR14716:SF0">
    <property type="entry name" value="CILIA- AND FLAGELLA-ASSOCIATED PROTEIN 69"/>
    <property type="match status" value="1"/>
</dbReference>
<reference evidence="3" key="2">
    <citation type="journal article" date="2008" name="Genome Biol.">
        <title>Improved genome assembly and evidence-based global gene model set for the chordate Ciona intestinalis: new insight into intron and operon populations.</title>
        <authorList>
            <person name="Satou Y."/>
            <person name="Mineta K."/>
            <person name="Ogasawara M."/>
            <person name="Sasakura Y."/>
            <person name="Shoguchi E."/>
            <person name="Ueno K."/>
            <person name="Yamada L."/>
            <person name="Matsumoto J."/>
            <person name="Wasserscheid J."/>
            <person name="Dewar K."/>
            <person name="Wiley G.B."/>
            <person name="Macmil S.L."/>
            <person name="Roe B.A."/>
            <person name="Zeller R.W."/>
            <person name="Hastings K.E."/>
            <person name="Lemaire P."/>
            <person name="Lindquist E."/>
            <person name="Endo T."/>
            <person name="Hotta K."/>
            <person name="Inaba K."/>
        </authorList>
    </citation>
    <scope>NUCLEOTIDE SEQUENCE [LARGE SCALE GENOMIC DNA]</scope>
    <source>
        <strain evidence="3">wild type</strain>
    </source>
</reference>
<dbReference type="PANTHER" id="PTHR14716">
    <property type="entry name" value="CILIA- AND FLAGELLA-ASSOCIATED PROTEIN 69"/>
    <property type="match status" value="1"/>
</dbReference>
<dbReference type="Proteomes" id="UP000008144">
    <property type="component" value="Chromosome 5"/>
</dbReference>
<dbReference type="GO" id="GO:1902093">
    <property type="term" value="P:positive regulation of flagellated sperm motility"/>
    <property type="evidence" value="ECO:0000318"/>
    <property type="project" value="GO_Central"/>
</dbReference>
<dbReference type="Gene3D" id="1.25.10.10">
    <property type="entry name" value="Leucine-rich Repeat Variant"/>
    <property type="match status" value="2"/>
</dbReference>
<dbReference type="STRING" id="7719.ENSCINP00000013016"/>
<dbReference type="FunFam" id="1.25.10.10:FF:000863">
    <property type="entry name" value="cilia- and flagella-associated protein 69 isoform X2"/>
    <property type="match status" value="1"/>
</dbReference>
<dbReference type="InterPro" id="IPR011989">
    <property type="entry name" value="ARM-like"/>
</dbReference>
<dbReference type="HOGENOM" id="CLU_322533_0_0_1"/>
<reference evidence="3" key="3">
    <citation type="submission" date="2025-08" db="UniProtKB">
        <authorList>
            <consortium name="Ensembl"/>
        </authorList>
    </citation>
    <scope>IDENTIFICATION</scope>
</reference>